<organism evidence="1 2">
    <name type="scientific">Klebsiella pneumoniae 30684/NJST258_2</name>
    <dbReference type="NCBI Taxonomy" id="1420013"/>
    <lineage>
        <taxon>Bacteria</taxon>
        <taxon>Pseudomonadati</taxon>
        <taxon>Pseudomonadota</taxon>
        <taxon>Gammaproteobacteria</taxon>
        <taxon>Enterobacterales</taxon>
        <taxon>Enterobacteriaceae</taxon>
        <taxon>Klebsiella/Raoultella group</taxon>
        <taxon>Klebsiella</taxon>
        <taxon>Klebsiella pneumoniae complex</taxon>
    </lineage>
</organism>
<dbReference type="AlphaFoldDB" id="W8UIM3"/>
<dbReference type="KEGG" id="kps:KPNJ2_02130"/>
<sequence>MARLMKMKPIWICWWQMNIDVETLVKQLGKDHQEIYDSGLIKYKTKPTATAGYDTATLDMKREGLFFSFENDKNKTFKEITLTLEDDDITDWVFPNSMPFNLEPVMTQNWMRERFGFPMIYGEPKTMGSYSRGISEVYPLLPPNQNIAVLFVYDADLFVVSVTFYSMAHAEAIQAASERNRLMNK</sequence>
<proteinExistence type="predicted"/>
<protein>
    <submittedName>
        <fullName evidence="1">Uncharacterized protein</fullName>
    </submittedName>
</protein>
<dbReference type="Pfam" id="PF19929">
    <property type="entry name" value="DUF6392"/>
    <property type="match status" value="1"/>
</dbReference>
<gene>
    <name evidence="1" type="ORF">KPNJ2_02130</name>
</gene>
<accession>W8UIM3</accession>
<evidence type="ECO:0000313" key="2">
    <source>
        <dbReference type="Proteomes" id="UP000019586"/>
    </source>
</evidence>
<dbReference type="InterPro" id="IPR045657">
    <property type="entry name" value="DUF6392"/>
</dbReference>
<dbReference type="EMBL" id="CP006918">
    <property type="protein sequence ID" value="AHM78910.1"/>
    <property type="molecule type" value="Genomic_DNA"/>
</dbReference>
<evidence type="ECO:0000313" key="1">
    <source>
        <dbReference type="EMBL" id="AHM78910.1"/>
    </source>
</evidence>
<dbReference type="Proteomes" id="UP000019586">
    <property type="component" value="Chromosome"/>
</dbReference>
<reference evidence="1 2" key="1">
    <citation type="journal article" date="2014" name="Proc. Natl. Acad. Sci. U.S.A.">
        <title>Molecular dissection of the evolution of carbapenem-resistant multilocus sequence type 258 Klebsiella pneumoniae.</title>
        <authorList>
            <person name="Deleo F.R."/>
            <person name="Chen L."/>
            <person name="Porcella S.F."/>
            <person name="Martens C.A."/>
            <person name="Kobayashi S.D."/>
            <person name="Porter A.R."/>
            <person name="Chavda K.D."/>
            <person name="Jacobs M.R."/>
            <person name="Mathema B."/>
            <person name="Olsen R.J."/>
            <person name="Bonomo R.A."/>
            <person name="Musser J.M."/>
            <person name="Kreiswirth B.N."/>
        </authorList>
    </citation>
    <scope>NUCLEOTIDE SEQUENCE [LARGE SCALE GENOMIC DNA]</scope>
    <source>
        <strain evidence="1">30684/NJST258_2</strain>
    </source>
</reference>
<dbReference type="PATRIC" id="fig|1420013.3.peg.2013"/>
<name>W8UIM3_KLEPN</name>
<dbReference type="HOGENOM" id="CLU_134341_0_0_6"/>